<sequence length="257" mass="27154">MDALLGPDWLLLMVFAWAVAILGGLVKGVVGFAMPMVVISGLSTVMPPDVALAGLILPTLVSNVWQALRQGVRAALGSLAKYRVFLLSGMAVLLVSAQVVRVIPEAVMLLLIGVPVMIYAGFALAGRPLRLPPHPGRRVEAGIGAVAGFFGGISGVWGPPTVAMLTALDTEKTEQMRVQGVIYGMGAVLLTGAHTASGVLNRATLPLSLSLILPALFGLWIGFMLQDRIDQRLFRRLTLAVLVIAGLNLVRRGIMSF</sequence>
<accession>A0A0T5NSQ7</accession>
<evidence type="ECO:0000256" key="3">
    <source>
        <dbReference type="ARBA" id="ARBA00022448"/>
    </source>
</evidence>
<evidence type="ECO:0000256" key="8">
    <source>
        <dbReference type="RuleBase" id="RU363041"/>
    </source>
</evidence>
<gene>
    <name evidence="9" type="ORF">XM53_13725</name>
</gene>
<dbReference type="InterPro" id="IPR052017">
    <property type="entry name" value="TSUP"/>
</dbReference>
<dbReference type="STRING" id="1641875.XM53_13725"/>
<feature type="transmembrane region" description="Helical" evidence="8">
    <location>
        <begin position="206"/>
        <end position="225"/>
    </location>
</feature>
<comment type="similarity">
    <text evidence="2 8">Belongs to the 4-toluene sulfonate uptake permease (TSUP) (TC 2.A.102) family.</text>
</comment>
<dbReference type="Pfam" id="PF01925">
    <property type="entry name" value="TauE"/>
    <property type="match status" value="1"/>
</dbReference>
<evidence type="ECO:0000256" key="4">
    <source>
        <dbReference type="ARBA" id="ARBA00022475"/>
    </source>
</evidence>
<name>A0A0T5NSQ7_9RHOB</name>
<proteinExistence type="inferred from homology"/>
<feature type="transmembrane region" description="Helical" evidence="8">
    <location>
        <begin position="12"/>
        <end position="38"/>
    </location>
</feature>
<keyword evidence="7 8" id="KW-0472">Membrane</keyword>
<evidence type="ECO:0000256" key="2">
    <source>
        <dbReference type="ARBA" id="ARBA00009142"/>
    </source>
</evidence>
<evidence type="ECO:0000256" key="5">
    <source>
        <dbReference type="ARBA" id="ARBA00022692"/>
    </source>
</evidence>
<organism evidence="9 10">
    <name type="scientific">Roseovarius atlanticus</name>
    <dbReference type="NCBI Taxonomy" id="1641875"/>
    <lineage>
        <taxon>Bacteria</taxon>
        <taxon>Pseudomonadati</taxon>
        <taxon>Pseudomonadota</taxon>
        <taxon>Alphaproteobacteria</taxon>
        <taxon>Rhodobacterales</taxon>
        <taxon>Roseobacteraceae</taxon>
        <taxon>Roseovarius</taxon>
    </lineage>
</organism>
<keyword evidence="6 8" id="KW-1133">Transmembrane helix</keyword>
<evidence type="ECO:0000256" key="6">
    <source>
        <dbReference type="ARBA" id="ARBA00022989"/>
    </source>
</evidence>
<feature type="transmembrane region" description="Helical" evidence="8">
    <location>
        <begin position="180"/>
        <end position="200"/>
    </location>
</feature>
<reference evidence="9 10" key="1">
    <citation type="submission" date="2015-04" db="EMBL/GenBank/DDBJ databases">
        <title>The draft genome sequence of Roseovarius sp.R12b.</title>
        <authorList>
            <person name="Li G."/>
            <person name="Lai Q."/>
            <person name="Shao Z."/>
            <person name="Yan P."/>
        </authorList>
    </citation>
    <scope>NUCLEOTIDE SEQUENCE [LARGE SCALE GENOMIC DNA]</scope>
    <source>
        <strain evidence="9 10">R12B</strain>
    </source>
</reference>
<feature type="transmembrane region" description="Helical" evidence="8">
    <location>
        <begin position="237"/>
        <end position="254"/>
    </location>
</feature>
<evidence type="ECO:0000256" key="7">
    <source>
        <dbReference type="ARBA" id="ARBA00023136"/>
    </source>
</evidence>
<keyword evidence="3" id="KW-0813">Transport</keyword>
<dbReference type="RefSeq" id="WP_057794268.1">
    <property type="nucleotide sequence ID" value="NZ_LAXJ01000016.1"/>
</dbReference>
<dbReference type="GO" id="GO:0005886">
    <property type="term" value="C:plasma membrane"/>
    <property type="evidence" value="ECO:0007669"/>
    <property type="project" value="UniProtKB-SubCell"/>
</dbReference>
<feature type="transmembrane region" description="Helical" evidence="8">
    <location>
        <begin position="80"/>
        <end position="100"/>
    </location>
</feature>
<dbReference type="EMBL" id="LAXJ01000016">
    <property type="protein sequence ID" value="KRS11774.1"/>
    <property type="molecule type" value="Genomic_DNA"/>
</dbReference>
<dbReference type="InterPro" id="IPR002781">
    <property type="entry name" value="TM_pro_TauE-like"/>
</dbReference>
<evidence type="ECO:0000313" key="10">
    <source>
        <dbReference type="Proteomes" id="UP000051295"/>
    </source>
</evidence>
<dbReference type="Proteomes" id="UP000051295">
    <property type="component" value="Unassembled WGS sequence"/>
</dbReference>
<dbReference type="PATRIC" id="fig|1641875.4.peg.542"/>
<feature type="transmembrane region" description="Helical" evidence="8">
    <location>
        <begin position="107"/>
        <end position="125"/>
    </location>
</feature>
<dbReference type="AlphaFoldDB" id="A0A0T5NSQ7"/>
<protein>
    <recommendedName>
        <fullName evidence="8">Probable membrane transporter protein</fullName>
    </recommendedName>
</protein>
<keyword evidence="5 8" id="KW-0812">Transmembrane</keyword>
<evidence type="ECO:0000256" key="1">
    <source>
        <dbReference type="ARBA" id="ARBA00004651"/>
    </source>
</evidence>
<comment type="caution">
    <text evidence="9">The sequence shown here is derived from an EMBL/GenBank/DDBJ whole genome shotgun (WGS) entry which is preliminary data.</text>
</comment>
<dbReference type="PANTHER" id="PTHR30269">
    <property type="entry name" value="TRANSMEMBRANE PROTEIN YFCA"/>
    <property type="match status" value="1"/>
</dbReference>
<keyword evidence="4 8" id="KW-1003">Cell membrane</keyword>
<evidence type="ECO:0000313" key="9">
    <source>
        <dbReference type="EMBL" id="KRS11774.1"/>
    </source>
</evidence>
<feature type="transmembrane region" description="Helical" evidence="8">
    <location>
        <begin position="145"/>
        <end position="168"/>
    </location>
</feature>
<comment type="subcellular location">
    <subcellularLocation>
        <location evidence="1 8">Cell membrane</location>
        <topology evidence="1 8">Multi-pass membrane protein</topology>
    </subcellularLocation>
</comment>
<keyword evidence="10" id="KW-1185">Reference proteome</keyword>
<dbReference type="PANTHER" id="PTHR30269:SF32">
    <property type="entry name" value="MEMBRANE TRANSPORTER PROTEIN-RELATED"/>
    <property type="match status" value="1"/>
</dbReference>